<feature type="region of interest" description="Disordered" evidence="1">
    <location>
        <begin position="35"/>
        <end position="75"/>
    </location>
</feature>
<sequence>MVHTRRSNAADLDSSNELVTLRPKAACPAKVLQTSEDQNLSVSQRSSISDAGSVQDMPPRKRKRTGISQERYHTRPVDLLDREALSPSKWKRTNRGQEERRCRLPKNKGSRLRKELSDLGSVDCSRLDLMNQKAKASGIARFGLVNGPGHVAVRRSKRVRQCRYSTLNQSLLIEDQFVSNTAEAVLQEMEKIGSERESNLHRNRCARELERLRIWHDTEDVSPGSSEMPVRVRHN</sequence>
<protein>
    <submittedName>
        <fullName evidence="2">Uncharacterized protein</fullName>
    </submittedName>
</protein>
<reference evidence="2" key="2">
    <citation type="submission" date="2025-09" db="UniProtKB">
        <authorList>
            <consortium name="Ensembl"/>
        </authorList>
    </citation>
    <scope>IDENTIFICATION</scope>
</reference>
<feature type="compositionally biased region" description="Polar residues" evidence="1">
    <location>
        <begin position="35"/>
        <end position="52"/>
    </location>
</feature>
<evidence type="ECO:0000313" key="2">
    <source>
        <dbReference type="Ensembl" id="ENSEBUP00000010224.1"/>
    </source>
</evidence>
<evidence type="ECO:0000313" key="3">
    <source>
        <dbReference type="Proteomes" id="UP000694388"/>
    </source>
</evidence>
<evidence type="ECO:0000256" key="1">
    <source>
        <dbReference type="SAM" id="MobiDB-lite"/>
    </source>
</evidence>
<proteinExistence type="predicted"/>
<dbReference type="Ensembl" id="ENSEBUT00000010768.1">
    <property type="protein sequence ID" value="ENSEBUP00000010224.1"/>
    <property type="gene ID" value="ENSEBUG00000006572.1"/>
</dbReference>
<name>A0A8C4Q5N9_EPTBU</name>
<organism evidence="2 3">
    <name type="scientific">Eptatretus burgeri</name>
    <name type="common">Inshore hagfish</name>
    <dbReference type="NCBI Taxonomy" id="7764"/>
    <lineage>
        <taxon>Eukaryota</taxon>
        <taxon>Metazoa</taxon>
        <taxon>Chordata</taxon>
        <taxon>Craniata</taxon>
        <taxon>Vertebrata</taxon>
        <taxon>Cyclostomata</taxon>
        <taxon>Myxini</taxon>
        <taxon>Myxiniformes</taxon>
        <taxon>Myxinidae</taxon>
        <taxon>Eptatretinae</taxon>
        <taxon>Eptatretus</taxon>
    </lineage>
</organism>
<keyword evidence="3" id="KW-1185">Reference proteome</keyword>
<accession>A0A8C4Q5N9</accession>
<dbReference type="AlphaFoldDB" id="A0A8C4Q5N9"/>
<dbReference type="Proteomes" id="UP000694388">
    <property type="component" value="Unplaced"/>
</dbReference>
<reference evidence="2" key="1">
    <citation type="submission" date="2025-08" db="UniProtKB">
        <authorList>
            <consortium name="Ensembl"/>
        </authorList>
    </citation>
    <scope>IDENTIFICATION</scope>
</reference>